<feature type="signal peptide" evidence="1">
    <location>
        <begin position="1"/>
        <end position="17"/>
    </location>
</feature>
<dbReference type="InterPro" id="IPR036734">
    <property type="entry name" value="Neur_chan_lig-bd_sf"/>
</dbReference>
<keyword evidence="3" id="KW-0675">Receptor</keyword>
<dbReference type="PANTHER" id="PTHR18945">
    <property type="entry name" value="NEUROTRANSMITTER GATED ION CHANNEL"/>
    <property type="match status" value="1"/>
</dbReference>
<protein>
    <submittedName>
        <fullName evidence="3">Acetylcholine receptor subunit beta-like 1</fullName>
    </submittedName>
</protein>
<organism evidence="3">
    <name type="scientific">Caligus clemensi</name>
    <name type="common">Sea louse</name>
    <dbReference type="NCBI Taxonomy" id="344056"/>
    <lineage>
        <taxon>Eukaryota</taxon>
        <taxon>Metazoa</taxon>
        <taxon>Ecdysozoa</taxon>
        <taxon>Arthropoda</taxon>
        <taxon>Crustacea</taxon>
        <taxon>Multicrustacea</taxon>
        <taxon>Hexanauplia</taxon>
        <taxon>Copepoda</taxon>
        <taxon>Siphonostomatoida</taxon>
        <taxon>Caligidae</taxon>
        <taxon>Caligus</taxon>
    </lineage>
</organism>
<name>C1C1E7_CALCM</name>
<feature type="domain" description="Neurotransmitter-gated ion-channel ligand-binding" evidence="2">
    <location>
        <begin position="25"/>
        <end position="225"/>
    </location>
</feature>
<evidence type="ECO:0000313" key="3">
    <source>
        <dbReference type="EMBL" id="ACO15100.1"/>
    </source>
</evidence>
<dbReference type="GO" id="GO:0005230">
    <property type="term" value="F:extracellular ligand-gated monoatomic ion channel activity"/>
    <property type="evidence" value="ECO:0007669"/>
    <property type="project" value="InterPro"/>
</dbReference>
<dbReference type="GO" id="GO:0004888">
    <property type="term" value="F:transmembrane signaling receptor activity"/>
    <property type="evidence" value="ECO:0007669"/>
    <property type="project" value="InterPro"/>
</dbReference>
<evidence type="ECO:0000259" key="2">
    <source>
        <dbReference type="Pfam" id="PF02931"/>
    </source>
</evidence>
<gene>
    <name evidence="3" type="primary">ACH3</name>
</gene>
<reference evidence="3" key="1">
    <citation type="submission" date="2009-03" db="EMBL/GenBank/DDBJ databases">
        <title>Caligus clemensi ESTs and full-length cDNAs.</title>
        <authorList>
            <person name="Yasuike M."/>
            <person name="von Schalburg K."/>
            <person name="Cooper G."/>
            <person name="Leong J."/>
            <person name="Jones S.R.M."/>
            <person name="Koop B.F."/>
        </authorList>
    </citation>
    <scope>NUCLEOTIDE SEQUENCE</scope>
    <source>
        <tissue evidence="3">Whole</tissue>
    </source>
</reference>
<dbReference type="AlphaFoldDB" id="C1C1E7"/>
<dbReference type="InterPro" id="IPR006201">
    <property type="entry name" value="Neur_channel"/>
</dbReference>
<dbReference type="Gene3D" id="2.70.170.10">
    <property type="entry name" value="Neurotransmitter-gated ion-channel ligand-binding domain"/>
    <property type="match status" value="1"/>
</dbReference>
<proteinExistence type="evidence at transcript level"/>
<feature type="chain" id="PRO_5002907749" evidence="1">
    <location>
        <begin position="18"/>
        <end position="239"/>
    </location>
</feature>
<dbReference type="InterPro" id="IPR006202">
    <property type="entry name" value="Neur_chan_lig-bd"/>
</dbReference>
<dbReference type="EMBL" id="BT080676">
    <property type="protein sequence ID" value="ACO15100.1"/>
    <property type="molecule type" value="mRNA"/>
</dbReference>
<dbReference type="GO" id="GO:0016020">
    <property type="term" value="C:membrane"/>
    <property type="evidence" value="ECO:0007669"/>
    <property type="project" value="InterPro"/>
</dbReference>
<dbReference type="SUPFAM" id="SSF63712">
    <property type="entry name" value="Nicotinic receptor ligand binding domain-like"/>
    <property type="match status" value="1"/>
</dbReference>
<accession>C1C1E7</accession>
<dbReference type="Pfam" id="PF02931">
    <property type="entry name" value="Neur_chan_LBD"/>
    <property type="match status" value="1"/>
</dbReference>
<keyword evidence="1" id="KW-0732">Signal</keyword>
<evidence type="ECO:0000256" key="1">
    <source>
        <dbReference type="SAM" id="SignalP"/>
    </source>
</evidence>
<sequence length="239" mass="27445">MWIKLLFILCLWKGILSDLSPDHVQKLKESLFRNYDPTVRPNDKAGNVGNVTFAIKPICLIPSMSYVLGNIWYVMSWTDERLTWDSDWGIDSLSLPQYLFWKPDIVLFKGGDGEHFNDKFPIVLFPNGKVILMPSVSISHRCSGTIKDETQKNLLSYACDIPFGSWTHSAEVMNLDFYDGKAEVDNSSYDFETCFGKILPSAATREIKHYNGTVHKYITLTYHLRFEIHHGNPIEQTNE</sequence>
<dbReference type="CDD" id="cd18989">
    <property type="entry name" value="LGIC_ECD_cation"/>
    <property type="match status" value="1"/>
</dbReference>